<comment type="subcellular location">
    <subcellularLocation>
        <location evidence="1">Cell membrane</location>
        <topology evidence="1">Multi-pass membrane protein</topology>
    </subcellularLocation>
</comment>
<evidence type="ECO:0000259" key="7">
    <source>
        <dbReference type="Pfam" id="PF01292"/>
    </source>
</evidence>
<feature type="transmembrane region" description="Helical" evidence="6">
    <location>
        <begin position="91"/>
        <end position="112"/>
    </location>
</feature>
<keyword evidence="2" id="KW-1003">Cell membrane</keyword>
<dbReference type="InterPro" id="IPR016174">
    <property type="entry name" value="Di-haem_cyt_TM"/>
</dbReference>
<dbReference type="InterPro" id="IPR051542">
    <property type="entry name" value="Hydrogenase_cytochrome"/>
</dbReference>
<reference evidence="8 9" key="1">
    <citation type="submission" date="2020-08" db="EMBL/GenBank/DDBJ databases">
        <title>Sphingomonas sp. sand1-3 16S ribosomal RNA gene Genome sequencing and assembly.</title>
        <authorList>
            <person name="Kang M."/>
        </authorList>
    </citation>
    <scope>NUCLEOTIDE SEQUENCE [LARGE SCALE GENOMIC DNA]</scope>
    <source>
        <strain evidence="9">sand1-3</strain>
    </source>
</reference>
<keyword evidence="5 6" id="KW-0472">Membrane</keyword>
<evidence type="ECO:0000313" key="9">
    <source>
        <dbReference type="Proteomes" id="UP000515861"/>
    </source>
</evidence>
<keyword evidence="4 6" id="KW-1133">Transmembrane helix</keyword>
<feature type="domain" description="Cytochrome b561 bacterial/Ni-hydrogenase" evidence="7">
    <location>
        <begin position="5"/>
        <end position="176"/>
    </location>
</feature>
<dbReference type="AlphaFoldDB" id="A0A7G9L553"/>
<keyword evidence="9" id="KW-1185">Reference proteome</keyword>
<dbReference type="Gene3D" id="1.20.950.20">
    <property type="entry name" value="Transmembrane di-heme cytochromes, Chain C"/>
    <property type="match status" value="1"/>
</dbReference>
<dbReference type="PANTHER" id="PTHR30485:SF2">
    <property type="entry name" value="BLL0597 PROTEIN"/>
    <property type="match status" value="1"/>
</dbReference>
<dbReference type="Pfam" id="PF01292">
    <property type="entry name" value="Ni_hydr_CYTB"/>
    <property type="match status" value="1"/>
</dbReference>
<gene>
    <name evidence="8" type="ORF">H8M03_05375</name>
</gene>
<dbReference type="RefSeq" id="WP_187480706.1">
    <property type="nucleotide sequence ID" value="NZ_CP060697.1"/>
</dbReference>
<dbReference type="Proteomes" id="UP000515861">
    <property type="component" value="Chromosome"/>
</dbReference>
<dbReference type="GO" id="GO:0022904">
    <property type="term" value="P:respiratory electron transport chain"/>
    <property type="evidence" value="ECO:0007669"/>
    <property type="project" value="InterPro"/>
</dbReference>
<sequence length="218" mass="24007">MRNRVWDLPIRLFHWALVVLVAFSWWTAETGRDDWHFWSGYAVLFLLIFRLLWGIFGSSTARFASFVKGPAAVRTYLRSGMRWTAPGHTPLGALSVVALLLALIVQVVTGLFNVDEDGLIEGPLAKYVSLSTADWLHDVHEASFNVLLVLIGLHIAAIVFYLLVKKLNLVTPMISGRADLAAGVTPMRRVPTLVAVACAVAAFALMVWIARGLPPFGP</sequence>
<accession>A0A7G9L553</accession>
<dbReference type="EMBL" id="CP060697">
    <property type="protein sequence ID" value="QNM83752.1"/>
    <property type="molecule type" value="Genomic_DNA"/>
</dbReference>
<evidence type="ECO:0000256" key="3">
    <source>
        <dbReference type="ARBA" id="ARBA00022692"/>
    </source>
</evidence>
<evidence type="ECO:0000256" key="1">
    <source>
        <dbReference type="ARBA" id="ARBA00004651"/>
    </source>
</evidence>
<evidence type="ECO:0000256" key="6">
    <source>
        <dbReference type="SAM" id="Phobius"/>
    </source>
</evidence>
<feature type="transmembrane region" description="Helical" evidence="6">
    <location>
        <begin position="12"/>
        <end position="29"/>
    </location>
</feature>
<dbReference type="GO" id="GO:0005886">
    <property type="term" value="C:plasma membrane"/>
    <property type="evidence" value="ECO:0007669"/>
    <property type="project" value="UniProtKB-SubCell"/>
</dbReference>
<organism evidence="8 9">
    <name type="scientific">Sphingomonas sabuli</name>
    <dbReference type="NCBI Taxonomy" id="2764186"/>
    <lineage>
        <taxon>Bacteria</taxon>
        <taxon>Pseudomonadati</taxon>
        <taxon>Pseudomonadota</taxon>
        <taxon>Alphaproteobacteria</taxon>
        <taxon>Sphingomonadales</taxon>
        <taxon>Sphingomonadaceae</taxon>
        <taxon>Sphingomonas</taxon>
    </lineage>
</organism>
<evidence type="ECO:0000256" key="4">
    <source>
        <dbReference type="ARBA" id="ARBA00022989"/>
    </source>
</evidence>
<name>A0A7G9L553_9SPHN</name>
<evidence type="ECO:0000256" key="5">
    <source>
        <dbReference type="ARBA" id="ARBA00023136"/>
    </source>
</evidence>
<evidence type="ECO:0000313" key="8">
    <source>
        <dbReference type="EMBL" id="QNM83752.1"/>
    </source>
</evidence>
<dbReference type="KEGG" id="ssau:H8M03_05375"/>
<dbReference type="GO" id="GO:0009055">
    <property type="term" value="F:electron transfer activity"/>
    <property type="evidence" value="ECO:0007669"/>
    <property type="project" value="InterPro"/>
</dbReference>
<keyword evidence="3 6" id="KW-0812">Transmembrane</keyword>
<protein>
    <submittedName>
        <fullName evidence="8">Cytochrome b/b6 domain-containing protein</fullName>
    </submittedName>
</protein>
<dbReference type="PANTHER" id="PTHR30485">
    <property type="entry name" value="NI/FE-HYDROGENASE 1 B-TYPE CYTOCHROME SUBUNIT"/>
    <property type="match status" value="1"/>
</dbReference>
<feature type="transmembrane region" description="Helical" evidence="6">
    <location>
        <begin position="144"/>
        <end position="164"/>
    </location>
</feature>
<dbReference type="InterPro" id="IPR011577">
    <property type="entry name" value="Cyt_b561_bac/Ni-Hgenase"/>
</dbReference>
<proteinExistence type="predicted"/>
<dbReference type="GO" id="GO:0020037">
    <property type="term" value="F:heme binding"/>
    <property type="evidence" value="ECO:0007669"/>
    <property type="project" value="TreeGrafter"/>
</dbReference>
<feature type="transmembrane region" description="Helical" evidence="6">
    <location>
        <begin position="190"/>
        <end position="210"/>
    </location>
</feature>
<evidence type="ECO:0000256" key="2">
    <source>
        <dbReference type="ARBA" id="ARBA00022475"/>
    </source>
</evidence>
<dbReference type="SUPFAM" id="SSF81342">
    <property type="entry name" value="Transmembrane di-heme cytochromes"/>
    <property type="match status" value="1"/>
</dbReference>